<sequence length="56" mass="6264">MPILRHYLTQDGRDPFNAFLMDVKDPIAKAMIAVRVARMGEGTMETASHAGKAYRN</sequence>
<dbReference type="AlphaFoldDB" id="S3J658"/>
<organism evidence="1 2">
    <name type="scientific">Cedecea davisae DSM 4568</name>
    <dbReference type="NCBI Taxonomy" id="566551"/>
    <lineage>
        <taxon>Bacteria</taxon>
        <taxon>Pseudomonadati</taxon>
        <taxon>Pseudomonadota</taxon>
        <taxon>Gammaproteobacteria</taxon>
        <taxon>Enterobacterales</taxon>
        <taxon>Enterobacteriaceae</taxon>
        <taxon>Cedecea</taxon>
    </lineage>
</organism>
<evidence type="ECO:0000313" key="2">
    <source>
        <dbReference type="Proteomes" id="UP000014585"/>
    </source>
</evidence>
<proteinExistence type="predicted"/>
<comment type="caution">
    <text evidence="1">The sequence shown here is derived from an EMBL/GenBank/DDBJ whole genome shotgun (WGS) entry which is preliminary data.</text>
</comment>
<accession>S3J658</accession>
<gene>
    <name evidence="1" type="ORF">HMPREF0201_00412</name>
</gene>
<protein>
    <submittedName>
        <fullName evidence="1">Toxin-antitoxin system, toxin component, RelE domain protein</fullName>
    </submittedName>
</protein>
<dbReference type="Proteomes" id="UP000014585">
    <property type="component" value="Unassembled WGS sequence"/>
</dbReference>
<reference evidence="1 2" key="1">
    <citation type="submission" date="2013-04" db="EMBL/GenBank/DDBJ databases">
        <authorList>
            <person name="Weinstock G."/>
            <person name="Sodergren E."/>
            <person name="Lobos E.A."/>
            <person name="Fulton L."/>
            <person name="Fulton R."/>
            <person name="Courtney L."/>
            <person name="Fronick C."/>
            <person name="O'Laughlin M."/>
            <person name="Godfrey J."/>
            <person name="Wilson R.M."/>
            <person name="Miner T."/>
            <person name="Farmer C."/>
            <person name="Delehaunty K."/>
            <person name="Cordes M."/>
            <person name="Minx P."/>
            <person name="Tomlinson C."/>
            <person name="Chen J."/>
            <person name="Wollam A."/>
            <person name="Pepin K.H."/>
            <person name="Palsikar V.B."/>
            <person name="Zhang X."/>
            <person name="Suruliraj S."/>
            <person name="Perna N.T."/>
            <person name="Plunkett G."/>
            <person name="Warren W."/>
            <person name="Mitreva M."/>
            <person name="Mardis E.R."/>
            <person name="Wilson R.K."/>
        </authorList>
    </citation>
    <scope>NUCLEOTIDE SEQUENCE [LARGE SCALE GENOMIC DNA]</scope>
    <source>
        <strain evidence="1 2">DSM 4568</strain>
    </source>
</reference>
<dbReference type="EMBL" id="ATDT01000003">
    <property type="protein sequence ID" value="EPF20680.1"/>
    <property type="molecule type" value="Genomic_DNA"/>
</dbReference>
<name>S3J658_9ENTR</name>
<dbReference type="STRING" id="566551.HMPREF0201_00412"/>
<evidence type="ECO:0000313" key="1">
    <source>
        <dbReference type="EMBL" id="EPF20680.1"/>
    </source>
</evidence>
<dbReference type="HOGENOM" id="CLU_3005726_0_0_6"/>